<dbReference type="AlphaFoldDB" id="A0A084W2T8"/>
<dbReference type="VEuPathDB" id="VectorBase:ASIC012412"/>
<organism evidence="1">
    <name type="scientific">Anopheles sinensis</name>
    <name type="common">Mosquito</name>
    <dbReference type="NCBI Taxonomy" id="74873"/>
    <lineage>
        <taxon>Eukaryota</taxon>
        <taxon>Metazoa</taxon>
        <taxon>Ecdysozoa</taxon>
        <taxon>Arthropoda</taxon>
        <taxon>Hexapoda</taxon>
        <taxon>Insecta</taxon>
        <taxon>Pterygota</taxon>
        <taxon>Neoptera</taxon>
        <taxon>Endopterygota</taxon>
        <taxon>Diptera</taxon>
        <taxon>Nematocera</taxon>
        <taxon>Culicoidea</taxon>
        <taxon>Culicidae</taxon>
        <taxon>Anophelinae</taxon>
        <taxon>Anopheles</taxon>
    </lineage>
</organism>
<evidence type="ECO:0000313" key="2">
    <source>
        <dbReference type="EnsemblMetazoa" id="ASIC012412-PA"/>
    </source>
</evidence>
<dbReference type="EMBL" id="ATLV01019695">
    <property type="status" value="NOT_ANNOTATED_CDS"/>
    <property type="molecule type" value="Genomic_DNA"/>
</dbReference>
<dbReference type="EnsemblMetazoa" id="ASIC012412-RA">
    <property type="protein sequence ID" value="ASIC012412-PA"/>
    <property type="gene ID" value="ASIC012412"/>
</dbReference>
<dbReference type="EMBL" id="KE525277">
    <property type="protein sequence ID" value="KFB44532.1"/>
    <property type="molecule type" value="Genomic_DNA"/>
</dbReference>
<reference evidence="2" key="2">
    <citation type="submission" date="2020-05" db="UniProtKB">
        <authorList>
            <consortium name="EnsemblMetazoa"/>
        </authorList>
    </citation>
    <scope>IDENTIFICATION</scope>
</reference>
<keyword evidence="3" id="KW-1185">Reference proteome</keyword>
<protein>
    <submittedName>
        <fullName evidence="1 2">Protein CLEC16A isoform X6</fullName>
    </submittedName>
</protein>
<reference evidence="1 3" key="1">
    <citation type="journal article" date="2014" name="BMC Genomics">
        <title>Genome sequence of Anopheles sinensis provides insight into genetics basis of mosquito competence for malaria parasites.</title>
        <authorList>
            <person name="Zhou D."/>
            <person name="Zhang D."/>
            <person name="Ding G."/>
            <person name="Shi L."/>
            <person name="Hou Q."/>
            <person name="Ye Y."/>
            <person name="Xu Y."/>
            <person name="Zhou H."/>
            <person name="Xiong C."/>
            <person name="Li S."/>
            <person name="Yu J."/>
            <person name="Hong S."/>
            <person name="Yu X."/>
            <person name="Zou P."/>
            <person name="Chen C."/>
            <person name="Chang X."/>
            <person name="Wang W."/>
            <person name="Lv Y."/>
            <person name="Sun Y."/>
            <person name="Ma L."/>
            <person name="Shen B."/>
            <person name="Zhu C."/>
        </authorList>
    </citation>
    <scope>NUCLEOTIDE SEQUENCE [LARGE SCALE GENOMIC DNA]</scope>
</reference>
<evidence type="ECO:0000313" key="1">
    <source>
        <dbReference type="EMBL" id="KFB44532.1"/>
    </source>
</evidence>
<evidence type="ECO:0000313" key="3">
    <source>
        <dbReference type="Proteomes" id="UP000030765"/>
    </source>
</evidence>
<name>A0A084W2T8_ANOSI</name>
<sequence>MLRHPGFDPCTMPTSGEKVNINTWRRMEELLHTGGPPTVTNTGTCSAPPGEECCSCAEPISTR</sequence>
<dbReference type="Proteomes" id="UP000030765">
    <property type="component" value="Unassembled WGS sequence"/>
</dbReference>
<accession>A0A084W2T8</accession>
<proteinExistence type="predicted"/>
<gene>
    <name evidence="1" type="ORF">ZHAS_00012412</name>
</gene>